<keyword evidence="4" id="KW-1185">Reference proteome</keyword>
<dbReference type="EMBL" id="JBGBPQ010000004">
    <property type="protein sequence ID" value="KAL1525070.1"/>
    <property type="molecule type" value="Genomic_DNA"/>
</dbReference>
<organism evidence="3 4">
    <name type="scientific">Prymnesium parvum</name>
    <name type="common">Toxic golden alga</name>
    <dbReference type="NCBI Taxonomy" id="97485"/>
    <lineage>
        <taxon>Eukaryota</taxon>
        <taxon>Haptista</taxon>
        <taxon>Haptophyta</taxon>
        <taxon>Prymnesiophyceae</taxon>
        <taxon>Prymnesiales</taxon>
        <taxon>Prymnesiaceae</taxon>
        <taxon>Prymnesium</taxon>
    </lineage>
</organism>
<keyword evidence="2" id="KW-0812">Transmembrane</keyword>
<feature type="transmembrane region" description="Helical" evidence="2">
    <location>
        <begin position="201"/>
        <end position="221"/>
    </location>
</feature>
<evidence type="ECO:0008006" key="5">
    <source>
        <dbReference type="Google" id="ProtNLM"/>
    </source>
</evidence>
<accession>A0AB34JWM3</accession>
<feature type="region of interest" description="Disordered" evidence="1">
    <location>
        <begin position="1"/>
        <end position="23"/>
    </location>
</feature>
<gene>
    <name evidence="3" type="ORF">AB1Y20_019943</name>
</gene>
<keyword evidence="2" id="KW-0472">Membrane</keyword>
<reference evidence="3 4" key="1">
    <citation type="journal article" date="2024" name="Science">
        <title>Giant polyketide synthase enzymes in the biosynthesis of giant marine polyether toxins.</title>
        <authorList>
            <person name="Fallon T.R."/>
            <person name="Shende V.V."/>
            <person name="Wierzbicki I.H."/>
            <person name="Pendleton A.L."/>
            <person name="Watervoot N.F."/>
            <person name="Auber R.P."/>
            <person name="Gonzalez D.J."/>
            <person name="Wisecaver J.H."/>
            <person name="Moore B.S."/>
        </authorList>
    </citation>
    <scope>NUCLEOTIDE SEQUENCE [LARGE SCALE GENOMIC DNA]</scope>
    <source>
        <strain evidence="3 4">12B1</strain>
    </source>
</reference>
<evidence type="ECO:0000256" key="1">
    <source>
        <dbReference type="SAM" id="MobiDB-lite"/>
    </source>
</evidence>
<evidence type="ECO:0000313" key="3">
    <source>
        <dbReference type="EMBL" id="KAL1525070.1"/>
    </source>
</evidence>
<sequence>MNREPDHRLRRRRDQDDGMVGLPLPRPGPKTVFAFSWWVVGLYVLFFAKGLTPSPESEQKYSELMQQAVFSNEAREMEEHVRSAMRHLDKVHVWGWRWREPYASLVPERMAELEMAQRNLEQALAERNALISEAKGAVGIWSTHGVEDVRDRFWKAYQSGKDFAQRMSWWDTAFVFMGRGSRDEEAALTLLRWVGQIMMNFTVGLLSALVSFGFSLVGMIWEYKTSLFGGLLFFTVAFSAAASMVAAFIGGMVASAVGGVYLIDKQVRNARLEGRAGDQRRYVRNREYHYD</sequence>
<protein>
    <recommendedName>
        <fullName evidence="5">Transmembrane 9 superfamily member</fullName>
    </recommendedName>
</protein>
<dbReference type="AlphaFoldDB" id="A0AB34JWM3"/>
<dbReference type="Proteomes" id="UP001515480">
    <property type="component" value="Unassembled WGS sequence"/>
</dbReference>
<name>A0AB34JWM3_PRYPA</name>
<comment type="caution">
    <text evidence="3">The sequence shown here is derived from an EMBL/GenBank/DDBJ whole genome shotgun (WGS) entry which is preliminary data.</text>
</comment>
<evidence type="ECO:0000313" key="4">
    <source>
        <dbReference type="Proteomes" id="UP001515480"/>
    </source>
</evidence>
<proteinExistence type="predicted"/>
<evidence type="ECO:0000256" key="2">
    <source>
        <dbReference type="SAM" id="Phobius"/>
    </source>
</evidence>
<feature type="transmembrane region" description="Helical" evidence="2">
    <location>
        <begin position="233"/>
        <end position="263"/>
    </location>
</feature>
<keyword evidence="2" id="KW-1133">Transmembrane helix</keyword>